<dbReference type="EMBL" id="JBHSMT010000031">
    <property type="protein sequence ID" value="MFC5476508.1"/>
    <property type="molecule type" value="Genomic_DNA"/>
</dbReference>
<dbReference type="CDD" id="cd01949">
    <property type="entry name" value="GGDEF"/>
    <property type="match status" value="1"/>
</dbReference>
<dbReference type="RefSeq" id="WP_379000767.1">
    <property type="nucleotide sequence ID" value="NZ_JBHSMT010000031.1"/>
</dbReference>
<evidence type="ECO:0000256" key="2">
    <source>
        <dbReference type="ARBA" id="ARBA00034247"/>
    </source>
</evidence>
<dbReference type="SMART" id="SM00267">
    <property type="entry name" value="GGDEF"/>
    <property type="match status" value="1"/>
</dbReference>
<evidence type="ECO:0000256" key="1">
    <source>
        <dbReference type="ARBA" id="ARBA00012528"/>
    </source>
</evidence>
<evidence type="ECO:0000256" key="3">
    <source>
        <dbReference type="SAM" id="MobiDB-lite"/>
    </source>
</evidence>
<dbReference type="Gene3D" id="3.30.70.270">
    <property type="match status" value="1"/>
</dbReference>
<dbReference type="InterPro" id="IPR029787">
    <property type="entry name" value="Nucleotide_cyclase"/>
</dbReference>
<reference evidence="6" key="1">
    <citation type="journal article" date="2019" name="Int. J. Syst. Evol. Microbiol.">
        <title>The Global Catalogue of Microorganisms (GCM) 10K type strain sequencing project: providing services to taxonomists for standard genome sequencing and annotation.</title>
        <authorList>
            <consortium name="The Broad Institute Genomics Platform"/>
            <consortium name="The Broad Institute Genome Sequencing Center for Infectious Disease"/>
            <person name="Wu L."/>
            <person name="Ma J."/>
        </authorList>
    </citation>
    <scope>NUCLEOTIDE SEQUENCE [LARGE SCALE GENOMIC DNA]</scope>
    <source>
        <strain evidence="6">JCM 17066</strain>
    </source>
</reference>
<dbReference type="PANTHER" id="PTHR45138">
    <property type="entry name" value="REGULATORY COMPONENTS OF SENSORY TRANSDUCTION SYSTEM"/>
    <property type="match status" value="1"/>
</dbReference>
<evidence type="ECO:0000313" key="6">
    <source>
        <dbReference type="Proteomes" id="UP001596045"/>
    </source>
</evidence>
<dbReference type="PROSITE" id="PS50887">
    <property type="entry name" value="GGDEF"/>
    <property type="match status" value="1"/>
</dbReference>
<dbReference type="SUPFAM" id="SSF55073">
    <property type="entry name" value="Nucleotide cyclase"/>
    <property type="match status" value="1"/>
</dbReference>
<dbReference type="InterPro" id="IPR050469">
    <property type="entry name" value="Diguanylate_Cyclase"/>
</dbReference>
<feature type="domain" description="GGDEF" evidence="4">
    <location>
        <begin position="240"/>
        <end position="368"/>
    </location>
</feature>
<keyword evidence="6" id="KW-1185">Reference proteome</keyword>
<dbReference type="InterPro" id="IPR000160">
    <property type="entry name" value="GGDEF_dom"/>
</dbReference>
<evidence type="ECO:0000259" key="4">
    <source>
        <dbReference type="PROSITE" id="PS50887"/>
    </source>
</evidence>
<sequence>MKLNLFPSRAQRTADSGQLAGPSIESVASPTPDAERLALVGVLHRLLQMLPQADCGRESITRLCQMILPASPHIRLIWVGFCQDDSAPMIKPTAVVGPAASESASWRLKKECFDYVAPYGQVADWDAGQESDFHALFSPWQSNPDACSAKVALAIPLRSEKADMHGMMVFYADRPDYFFDTGFPPFQAFGHVCEVIWKQSNLSDLLSRHAQLDTLTGLLTRRRIVHVYEEAVAVTATDASSLSILYCRLDDFNKINELYGWAVADNILAAFAKDTGTQLRTSDRGGRLCGTEFLYVLPATDAAQVKNIADRFLAHFMRHPVNIENWSIRLALSVGAATYGADGRGLDELIQYAVQRTQSSASLAVDES</sequence>
<comment type="catalytic activity">
    <reaction evidence="2">
        <text>2 GTP = 3',3'-c-di-GMP + 2 diphosphate</text>
        <dbReference type="Rhea" id="RHEA:24898"/>
        <dbReference type="ChEBI" id="CHEBI:33019"/>
        <dbReference type="ChEBI" id="CHEBI:37565"/>
        <dbReference type="ChEBI" id="CHEBI:58805"/>
        <dbReference type="EC" id="2.7.7.65"/>
    </reaction>
</comment>
<gene>
    <name evidence="5" type="ORF">ACFPM8_21290</name>
</gene>
<dbReference type="EC" id="2.7.7.65" evidence="1"/>
<dbReference type="InterPro" id="IPR043128">
    <property type="entry name" value="Rev_trsase/Diguanyl_cyclase"/>
</dbReference>
<dbReference type="Proteomes" id="UP001596045">
    <property type="component" value="Unassembled WGS sequence"/>
</dbReference>
<organism evidence="5 6">
    <name type="scientific">Paraherbaspirillum soli</name>
    <dbReference type="NCBI Taxonomy" id="631222"/>
    <lineage>
        <taxon>Bacteria</taxon>
        <taxon>Pseudomonadati</taxon>
        <taxon>Pseudomonadota</taxon>
        <taxon>Betaproteobacteria</taxon>
        <taxon>Burkholderiales</taxon>
        <taxon>Oxalobacteraceae</taxon>
        <taxon>Paraherbaspirillum</taxon>
    </lineage>
</organism>
<dbReference type="Pfam" id="PF00990">
    <property type="entry name" value="GGDEF"/>
    <property type="match status" value="1"/>
</dbReference>
<proteinExistence type="predicted"/>
<name>A0ABW0MF00_9BURK</name>
<accession>A0ABW0MF00</accession>
<dbReference type="PANTHER" id="PTHR45138:SF9">
    <property type="entry name" value="DIGUANYLATE CYCLASE DGCM-RELATED"/>
    <property type="match status" value="1"/>
</dbReference>
<evidence type="ECO:0000313" key="5">
    <source>
        <dbReference type="EMBL" id="MFC5476508.1"/>
    </source>
</evidence>
<feature type="region of interest" description="Disordered" evidence="3">
    <location>
        <begin position="1"/>
        <end position="29"/>
    </location>
</feature>
<protein>
    <recommendedName>
        <fullName evidence="1">diguanylate cyclase</fullName>
        <ecNumber evidence="1">2.7.7.65</ecNumber>
    </recommendedName>
</protein>
<comment type="caution">
    <text evidence="5">The sequence shown here is derived from an EMBL/GenBank/DDBJ whole genome shotgun (WGS) entry which is preliminary data.</text>
</comment>
<dbReference type="NCBIfam" id="TIGR00254">
    <property type="entry name" value="GGDEF"/>
    <property type="match status" value="1"/>
</dbReference>